<evidence type="ECO:0000256" key="7">
    <source>
        <dbReference type="ARBA" id="ARBA00023002"/>
    </source>
</evidence>
<dbReference type="InterPro" id="IPR006066">
    <property type="entry name" value="NO2/SO3_Rdtase_FeS/sirohaem_BS"/>
</dbReference>
<comment type="subunit">
    <text evidence="11">Alpha(8)-beta(8). The alpha component is a flavoprotein, the beta component is a hemoprotein.</text>
</comment>
<dbReference type="InterPro" id="IPR045169">
    <property type="entry name" value="NO2/SO3_Rdtase_4Fe4S_prot"/>
</dbReference>
<keyword evidence="3 11" id="KW-0028">Amino-acid biosynthesis</keyword>
<comment type="cofactor">
    <cofactor evidence="11">
        <name>siroheme</name>
        <dbReference type="ChEBI" id="CHEBI:60052"/>
    </cofactor>
    <text evidence="11">Binds 1 siroheme per subunit.</text>
</comment>
<comment type="pathway">
    <text evidence="11">Sulfur metabolism; hydrogen sulfide biosynthesis; hydrogen sulfide from sulfite (NADPH route): step 1/1.</text>
</comment>
<comment type="cofactor">
    <cofactor evidence="11">
        <name>[4Fe-4S] cluster</name>
        <dbReference type="ChEBI" id="CHEBI:49883"/>
    </cofactor>
    <text evidence="11">Binds 1 [4Fe-4S] cluster per subunit.</text>
</comment>
<accession>A0ABX9VTQ9</accession>
<evidence type="ECO:0000313" key="15">
    <source>
        <dbReference type="Proteomes" id="UP000274211"/>
    </source>
</evidence>
<evidence type="ECO:0000256" key="9">
    <source>
        <dbReference type="ARBA" id="ARBA00023014"/>
    </source>
</evidence>
<dbReference type="InterPro" id="IPR011786">
    <property type="entry name" value="CysI"/>
</dbReference>
<dbReference type="PRINTS" id="PR00397">
    <property type="entry name" value="SIROHAEM"/>
</dbReference>
<feature type="binding site" evidence="11">
    <location>
        <position position="448"/>
    </location>
    <ligand>
        <name>[4Fe-4S] cluster</name>
        <dbReference type="ChEBI" id="CHEBI:49883"/>
    </ligand>
</feature>
<dbReference type="SUPFAM" id="SSF55124">
    <property type="entry name" value="Nitrite/Sulfite reductase N-terminal domain-like"/>
    <property type="match status" value="2"/>
</dbReference>
<evidence type="ECO:0000256" key="6">
    <source>
        <dbReference type="ARBA" id="ARBA00022857"/>
    </source>
</evidence>
<feature type="domain" description="Nitrite/Sulfite reductase ferredoxin-like" evidence="13">
    <location>
        <begin position="80"/>
        <end position="140"/>
    </location>
</feature>
<keyword evidence="8 11" id="KW-0408">Iron</keyword>
<dbReference type="InterPro" id="IPR005117">
    <property type="entry name" value="NiRdtase/SiRdtase_haem-b_fer"/>
</dbReference>
<dbReference type="NCBIfam" id="NF010029">
    <property type="entry name" value="PRK13504.1"/>
    <property type="match status" value="1"/>
</dbReference>
<sequence>MTEESKKGLEWQEKPLSDNERLKEQSQFLRGTILEDLQDPLTGGFKGDNFQLIRFHGMYEQDDRDIRAERADEKLEPLKFMLLRCRLPGGIIKPHQWVELDKFARENSYYRSIRLTNRQTFQFHGVPKGKLQTMHRLLHSLGLDSIATASDMNRNVLCTSNPIESELHQQAYEYAKKISEHLLPRTRGYLDVWIDGKKVQSSDDFLQEDEPILGKTYLPRKFKTAVVIPPLNDVDCYGNDLDFVAIPDGNGHLAGFNVLVGGGLSMEHGNTKTYPHISLELGYVPLEYTLKAAEGVVTTQRDFGNRADRKNARSRYTIQNMGLDNFRAEVERRMGVKFEPIHAFKFTERGDRIGWVKGIDKNWHLTLFIESGRLVDNDEKQLLSGVLEIAKIHKGDFRITANQNLIVANVAEKDKANIEKIARQYGLINENISKLRENSMSCVAFPTCPLAMAEAERVLPNFIDELDKVMEKHHVADDYIVTRITGCPNGCGRAMLAEIGLVGKAIGRYNLHIGGDREGLRIPRLYKENITLPEIVDELDGLIGRWATERNANEGFGDFVVRTDIIKPVINAPIDFWDANKIILQTAA</sequence>
<comment type="caution">
    <text evidence="14">The sequence shown here is derived from an EMBL/GenBank/DDBJ whole genome shotgun (WGS) entry which is preliminary data.</text>
</comment>
<feature type="domain" description="Nitrite/Sulfite reductase ferredoxin-like" evidence="13">
    <location>
        <begin position="360"/>
        <end position="423"/>
    </location>
</feature>
<keyword evidence="10 11" id="KW-0198">Cysteine biosynthesis</keyword>
<evidence type="ECO:0000313" key="14">
    <source>
        <dbReference type="EMBL" id="RMW84758.1"/>
    </source>
</evidence>
<dbReference type="PANTHER" id="PTHR11493:SF47">
    <property type="entry name" value="SULFITE REDUCTASE [NADPH] SUBUNIT BETA"/>
    <property type="match status" value="1"/>
</dbReference>
<evidence type="ECO:0000256" key="11">
    <source>
        <dbReference type="HAMAP-Rule" id="MF_01540"/>
    </source>
</evidence>
<evidence type="ECO:0000256" key="5">
    <source>
        <dbReference type="ARBA" id="ARBA00022723"/>
    </source>
</evidence>
<dbReference type="InterPro" id="IPR036136">
    <property type="entry name" value="Nit/Sulf_reduc_fer-like_dom_sf"/>
</dbReference>
<evidence type="ECO:0000256" key="1">
    <source>
        <dbReference type="ARBA" id="ARBA00010429"/>
    </source>
</evidence>
<comment type="catalytic activity">
    <reaction evidence="11">
        <text>hydrogen sulfide + 3 NADP(+) + 3 H2O = sulfite + 3 NADPH + 4 H(+)</text>
        <dbReference type="Rhea" id="RHEA:13801"/>
        <dbReference type="ChEBI" id="CHEBI:15377"/>
        <dbReference type="ChEBI" id="CHEBI:15378"/>
        <dbReference type="ChEBI" id="CHEBI:17359"/>
        <dbReference type="ChEBI" id="CHEBI:29919"/>
        <dbReference type="ChEBI" id="CHEBI:57783"/>
        <dbReference type="ChEBI" id="CHEBI:58349"/>
        <dbReference type="EC" id="1.8.1.2"/>
    </reaction>
</comment>
<evidence type="ECO:0000256" key="8">
    <source>
        <dbReference type="ARBA" id="ARBA00023004"/>
    </source>
</evidence>
<protein>
    <recommendedName>
        <fullName evidence="11">Sulfite reductase [NADPH] hemoprotein beta-component</fullName>
        <shortName evidence="11">SiR-HP</shortName>
        <shortName evidence="11">SiRHP</shortName>
        <ecNumber evidence="11">1.8.1.2</ecNumber>
    </recommendedName>
</protein>
<comment type="similarity">
    <text evidence="1 11">Belongs to the nitrite and sulfite reductase 4Fe-4S domain family.</text>
</comment>
<dbReference type="SUPFAM" id="SSF56014">
    <property type="entry name" value="Nitrite and sulphite reductase 4Fe-4S domain-like"/>
    <property type="match status" value="2"/>
</dbReference>
<keyword evidence="5 11" id="KW-0479">Metal-binding</keyword>
<keyword evidence="15" id="KW-1185">Reference proteome</keyword>
<feature type="binding site" description="axial binding residue" evidence="11">
    <location>
        <position position="491"/>
    </location>
    <ligand>
        <name>siroheme</name>
        <dbReference type="ChEBI" id="CHEBI:60052"/>
    </ligand>
    <ligandPart>
        <name>Fe</name>
        <dbReference type="ChEBI" id="CHEBI:18248"/>
    </ligandPart>
</feature>
<dbReference type="InterPro" id="IPR045854">
    <property type="entry name" value="NO2/SO3_Rdtase_4Fe4S_sf"/>
</dbReference>
<dbReference type="Gene3D" id="3.30.413.10">
    <property type="entry name" value="Sulfite Reductase Hemoprotein, domain 1"/>
    <property type="match status" value="2"/>
</dbReference>
<dbReference type="Pfam" id="PF01077">
    <property type="entry name" value="NIR_SIR"/>
    <property type="match status" value="1"/>
</dbReference>
<dbReference type="Pfam" id="PF03460">
    <property type="entry name" value="NIR_SIR_ferr"/>
    <property type="match status" value="2"/>
</dbReference>
<evidence type="ECO:0000259" key="13">
    <source>
        <dbReference type="Pfam" id="PF03460"/>
    </source>
</evidence>
<feature type="domain" description="Nitrite/sulphite reductase 4Fe-4S" evidence="12">
    <location>
        <begin position="176"/>
        <end position="338"/>
    </location>
</feature>
<evidence type="ECO:0000256" key="4">
    <source>
        <dbReference type="ARBA" id="ARBA00022617"/>
    </source>
</evidence>
<evidence type="ECO:0000256" key="2">
    <source>
        <dbReference type="ARBA" id="ARBA00022485"/>
    </source>
</evidence>
<name>A0ABX9VTQ9_AGGAP</name>
<evidence type="ECO:0000256" key="10">
    <source>
        <dbReference type="ARBA" id="ARBA00023192"/>
    </source>
</evidence>
<keyword evidence="6 11" id="KW-0521">NADP</keyword>
<proteinExistence type="inferred from homology"/>
<dbReference type="PROSITE" id="PS00365">
    <property type="entry name" value="NIR_SIR"/>
    <property type="match status" value="1"/>
</dbReference>
<dbReference type="EMBL" id="QMGS01000065">
    <property type="protein sequence ID" value="RMW84758.1"/>
    <property type="molecule type" value="Genomic_DNA"/>
</dbReference>
<feature type="binding site" evidence="11">
    <location>
        <position position="442"/>
    </location>
    <ligand>
        <name>[4Fe-4S] cluster</name>
        <dbReference type="ChEBI" id="CHEBI:49883"/>
    </ligand>
</feature>
<keyword evidence="2 11" id="KW-0004">4Fe-4S</keyword>
<evidence type="ECO:0000256" key="3">
    <source>
        <dbReference type="ARBA" id="ARBA00022605"/>
    </source>
</evidence>
<dbReference type="NCBIfam" id="TIGR02041">
    <property type="entry name" value="CysI"/>
    <property type="match status" value="1"/>
</dbReference>
<comment type="function">
    <text evidence="11">Component of the sulfite reductase complex that catalyzes the 6-electron reduction of sulfite to sulfide. This is one of several activities required for the biosynthesis of L-cysteine from sulfate.</text>
</comment>
<feature type="binding site" evidence="11">
    <location>
        <position position="491"/>
    </location>
    <ligand>
        <name>[4Fe-4S] cluster</name>
        <dbReference type="ChEBI" id="CHEBI:49883"/>
    </ligand>
</feature>
<gene>
    <name evidence="11" type="primary">cysI</name>
    <name evidence="14" type="ORF">DOL88_07300</name>
</gene>
<dbReference type="Proteomes" id="UP000274211">
    <property type="component" value="Unassembled WGS sequence"/>
</dbReference>
<keyword evidence="7 11" id="KW-0560">Oxidoreductase</keyword>
<dbReference type="InterPro" id="IPR006067">
    <property type="entry name" value="NO2/SO3_Rdtase_4Fe4S_dom"/>
</dbReference>
<dbReference type="RefSeq" id="WP_109129718.1">
    <property type="nucleotide sequence ID" value="NZ_NRDC01000004.1"/>
</dbReference>
<organism evidence="14 15">
    <name type="scientific">Aggregatibacter aphrophilus</name>
    <name type="common">Haemophilus aphrophilus</name>
    <dbReference type="NCBI Taxonomy" id="732"/>
    <lineage>
        <taxon>Bacteria</taxon>
        <taxon>Pseudomonadati</taxon>
        <taxon>Pseudomonadota</taxon>
        <taxon>Gammaproteobacteria</taxon>
        <taxon>Pasteurellales</taxon>
        <taxon>Pasteurellaceae</taxon>
        <taxon>Aggregatibacter</taxon>
    </lineage>
</organism>
<keyword evidence="4 11" id="KW-0349">Heme</keyword>
<feature type="binding site" evidence="11">
    <location>
        <position position="487"/>
    </location>
    <ligand>
        <name>[4Fe-4S] cluster</name>
        <dbReference type="ChEBI" id="CHEBI:49883"/>
    </ligand>
</feature>
<keyword evidence="9 11" id="KW-0411">Iron-sulfur</keyword>
<dbReference type="EC" id="1.8.1.2" evidence="11"/>
<dbReference type="HAMAP" id="MF_01540">
    <property type="entry name" value="CysI"/>
    <property type="match status" value="1"/>
</dbReference>
<dbReference type="PANTHER" id="PTHR11493">
    <property type="entry name" value="SULFITE REDUCTASE [NADPH] SUBUNIT BETA-RELATED"/>
    <property type="match status" value="1"/>
</dbReference>
<evidence type="ECO:0000259" key="12">
    <source>
        <dbReference type="Pfam" id="PF01077"/>
    </source>
</evidence>
<reference evidence="14 15" key="1">
    <citation type="journal article" date="2019" name="J. Oral Microbiol.">
        <title>Role of OmpA1 and OmpA2 in Aggregatibacter actinomycetemcomitans and Aggregatibacter aphrophilus serum resistance.</title>
        <authorList>
            <person name="Lindholm M."/>
            <person name="Min Aung K."/>
            <person name="Nyunt Wai S."/>
            <person name="Oscarsson J."/>
        </authorList>
    </citation>
    <scope>NUCLEOTIDE SEQUENCE [LARGE SCALE GENOMIC DNA]</scope>
    <source>
        <strain evidence="14 15">HK83</strain>
    </source>
</reference>